<reference evidence="5 6" key="1">
    <citation type="journal article" date="2016" name="Nat. Commun.">
        <title>Thousands of microbial genomes shed light on interconnected biogeochemical processes in an aquifer system.</title>
        <authorList>
            <person name="Anantharaman K."/>
            <person name="Brown C.T."/>
            <person name="Hug L.A."/>
            <person name="Sharon I."/>
            <person name="Castelle C.J."/>
            <person name="Probst A.J."/>
            <person name="Thomas B.C."/>
            <person name="Singh A."/>
            <person name="Wilkins M.J."/>
            <person name="Karaoz U."/>
            <person name="Brodie E.L."/>
            <person name="Williams K.H."/>
            <person name="Hubbard S.S."/>
            <person name="Banfield J.F."/>
        </authorList>
    </citation>
    <scope>NUCLEOTIDE SEQUENCE [LARGE SCALE GENOMIC DNA]</scope>
</reference>
<keyword evidence="1" id="KW-0328">Glycosyltransferase</keyword>
<dbReference type="NCBIfam" id="TIGR00449">
    <property type="entry name" value="tgt_general"/>
    <property type="match status" value="1"/>
</dbReference>
<sequence>MDFSFEVSKKDKKSLARAGVIHTSHGDILTPAFSPVATKASVKTLTPDDLRAAKTQVVLGNTYHLYLKPGTETLKKFGGFGPFMRWHGPTISDSGGYQVSFLRSKSEDGRLVKITDKGAIFSSYLDGSRHLITPEKSMEIQKILAADIIMAFDQPLGSDYSPLKKKEAFERTMKWEERSFSAWKKLKSNQALYGIVQGDIDRSLRRKSLKFVLSLGFPGIAMGGESIGVSPKITAETLDAVADILPLDKPLHALGLGGGPEGIFTAVQRGVDTFDNTSITRMARTGLLFIYPEDGGSISNKFRIDIEKSKFKNARAPISNKCSCYTCKNFSAAYLHHLFLTRELLGLRLASIHNVFFVNDLMERIRNSILEGDFRAFKKYWLNRG</sequence>
<evidence type="ECO:0000313" key="5">
    <source>
        <dbReference type="EMBL" id="OGM10335.1"/>
    </source>
</evidence>
<evidence type="ECO:0000313" key="6">
    <source>
        <dbReference type="Proteomes" id="UP000176778"/>
    </source>
</evidence>
<dbReference type="STRING" id="1802479.A2Y68_02785"/>
<dbReference type="PANTHER" id="PTHR46499">
    <property type="entry name" value="QUEUINE TRNA-RIBOSYLTRANSFERASE"/>
    <property type="match status" value="1"/>
</dbReference>
<accession>A0A1F7X7Q1</accession>
<proteinExistence type="predicted"/>
<dbReference type="EMBL" id="MGFR01000001">
    <property type="protein sequence ID" value="OGM10335.1"/>
    <property type="molecule type" value="Genomic_DNA"/>
</dbReference>
<dbReference type="Gene3D" id="3.20.20.105">
    <property type="entry name" value="Queuine tRNA-ribosyltransferase-like"/>
    <property type="match status" value="1"/>
</dbReference>
<dbReference type="NCBIfam" id="TIGR00430">
    <property type="entry name" value="Q_tRNA_tgt"/>
    <property type="match status" value="1"/>
</dbReference>
<gene>
    <name evidence="5" type="ORF">A2Y68_02785</name>
</gene>
<feature type="domain" description="tRNA-guanine(15) transglycosylase-like" evidence="4">
    <location>
        <begin position="15"/>
        <end position="383"/>
    </location>
</feature>
<dbReference type="Pfam" id="PF01702">
    <property type="entry name" value="TGT"/>
    <property type="match status" value="1"/>
</dbReference>
<dbReference type="PANTHER" id="PTHR46499:SF1">
    <property type="entry name" value="QUEUINE TRNA-RIBOSYLTRANSFERASE"/>
    <property type="match status" value="1"/>
</dbReference>
<organism evidence="5 6">
    <name type="scientific">Candidatus Woesebacteria bacterium RBG_13_46_13</name>
    <dbReference type="NCBI Taxonomy" id="1802479"/>
    <lineage>
        <taxon>Bacteria</taxon>
        <taxon>Candidatus Woeseibacteriota</taxon>
    </lineage>
</organism>
<dbReference type="Proteomes" id="UP000176778">
    <property type="component" value="Unassembled WGS sequence"/>
</dbReference>
<keyword evidence="3" id="KW-0819">tRNA processing</keyword>
<keyword evidence="2" id="KW-0808">Transferase</keyword>
<evidence type="ECO:0000256" key="1">
    <source>
        <dbReference type="ARBA" id="ARBA00022676"/>
    </source>
</evidence>
<dbReference type="GO" id="GO:0008479">
    <property type="term" value="F:tRNA-guanosine(34) queuine transglycosylase activity"/>
    <property type="evidence" value="ECO:0007669"/>
    <property type="project" value="InterPro"/>
</dbReference>
<evidence type="ECO:0000256" key="3">
    <source>
        <dbReference type="ARBA" id="ARBA00022694"/>
    </source>
</evidence>
<dbReference type="InterPro" id="IPR002616">
    <property type="entry name" value="tRNA_ribo_trans-like"/>
</dbReference>
<dbReference type="InterPro" id="IPR050076">
    <property type="entry name" value="ArchSynthase1/Queuine_TRR"/>
</dbReference>
<evidence type="ECO:0000259" key="4">
    <source>
        <dbReference type="Pfam" id="PF01702"/>
    </source>
</evidence>
<name>A0A1F7X7Q1_9BACT</name>
<comment type="caution">
    <text evidence="5">The sequence shown here is derived from an EMBL/GenBank/DDBJ whole genome shotgun (WGS) entry which is preliminary data.</text>
</comment>
<dbReference type="InterPro" id="IPR036511">
    <property type="entry name" value="TGT-like_sf"/>
</dbReference>
<evidence type="ECO:0000256" key="2">
    <source>
        <dbReference type="ARBA" id="ARBA00022679"/>
    </source>
</evidence>
<dbReference type="GO" id="GO:0005829">
    <property type="term" value="C:cytosol"/>
    <property type="evidence" value="ECO:0007669"/>
    <property type="project" value="TreeGrafter"/>
</dbReference>
<dbReference type="SUPFAM" id="SSF51713">
    <property type="entry name" value="tRNA-guanine transglycosylase"/>
    <property type="match status" value="1"/>
</dbReference>
<dbReference type="InterPro" id="IPR004803">
    <property type="entry name" value="TGT"/>
</dbReference>
<dbReference type="AlphaFoldDB" id="A0A1F7X7Q1"/>
<protein>
    <recommendedName>
        <fullName evidence="4">tRNA-guanine(15) transglycosylase-like domain-containing protein</fullName>
    </recommendedName>
</protein>
<dbReference type="GO" id="GO:0008616">
    <property type="term" value="P:tRNA queuosine(34) biosynthetic process"/>
    <property type="evidence" value="ECO:0007669"/>
    <property type="project" value="TreeGrafter"/>
</dbReference>